<gene>
    <name evidence="1" type="ORF">GF068_35585</name>
</gene>
<dbReference type="InterPro" id="IPR016024">
    <property type="entry name" value="ARM-type_fold"/>
</dbReference>
<dbReference type="AlphaFoldDB" id="A0A6N7Q306"/>
<dbReference type="RefSeq" id="WP_153823999.1">
    <property type="nucleotide sequence ID" value="NZ_WJIE01000016.1"/>
</dbReference>
<organism evidence="1 2">
    <name type="scientific">Polyangium spumosum</name>
    <dbReference type="NCBI Taxonomy" id="889282"/>
    <lineage>
        <taxon>Bacteria</taxon>
        <taxon>Pseudomonadati</taxon>
        <taxon>Myxococcota</taxon>
        <taxon>Polyangia</taxon>
        <taxon>Polyangiales</taxon>
        <taxon>Polyangiaceae</taxon>
        <taxon>Polyangium</taxon>
    </lineage>
</organism>
<dbReference type="Proteomes" id="UP000440224">
    <property type="component" value="Unassembled WGS sequence"/>
</dbReference>
<name>A0A6N7Q306_9BACT</name>
<dbReference type="InterPro" id="IPR011989">
    <property type="entry name" value="ARM-like"/>
</dbReference>
<proteinExistence type="predicted"/>
<reference evidence="1 2" key="1">
    <citation type="submission" date="2019-10" db="EMBL/GenBank/DDBJ databases">
        <title>A soil myxobacterium in the family Polyangiaceae.</title>
        <authorList>
            <person name="Li Y."/>
            <person name="Wang J."/>
        </authorList>
    </citation>
    <scope>NUCLEOTIDE SEQUENCE [LARGE SCALE GENOMIC DNA]</scope>
    <source>
        <strain evidence="1 2">DSM 14734</strain>
    </source>
</reference>
<sequence length="521" mass="57418">MALLAPPSLAAALTRIALDHDAPFWHRVYALRALARAGVSLSDENLARLLDELCAREPHAAREGDRPFPTTPPLIELAPFASRGARRAELLARLERVSPAARRAWLAAMGPCADHRDEELEAWLVARWIDDVAQRSPEEEDASFALHLAEEHPDALDVLAAYLRVHPRDAEIFEEIRRFPELAHRLGDEARAEAAAALVLPRRDLMRHFGLAALREAVRKAILDHNDALLDPLERPEYPRYRGALAFLEEDEEGPAIATDLLAHARLHENGRVDLGLVLYKRQRLVALRHLQERGAEPENLALSRAILLDIAKNPDTRDRPALLTAIRFPDPAARFLALDVLDAVAEDGPAFRAALEYLAEDPDPYVRLRVSGALARRGNAARVQDLVEAARSSAEVGLRGTALRLLGMLAEARDHFDLFERALLEDHAEEAPEGHSPAVEQAAIALGSVFGPEATTALLRGHLLAPSNAALDVIEAALVVVLDECEGKPRTAAARRQEITLRDGGRCASWSPFPSRRWRG</sequence>
<protein>
    <recommendedName>
        <fullName evidence="3">HEAT repeat domain-containing protein</fullName>
    </recommendedName>
</protein>
<comment type="caution">
    <text evidence="1">The sequence shown here is derived from an EMBL/GenBank/DDBJ whole genome shotgun (WGS) entry which is preliminary data.</text>
</comment>
<dbReference type="OrthoDB" id="5492431at2"/>
<evidence type="ECO:0008006" key="3">
    <source>
        <dbReference type="Google" id="ProtNLM"/>
    </source>
</evidence>
<dbReference type="SUPFAM" id="SSF48371">
    <property type="entry name" value="ARM repeat"/>
    <property type="match status" value="1"/>
</dbReference>
<accession>A0A6N7Q306</accession>
<dbReference type="EMBL" id="WJIE01000016">
    <property type="protein sequence ID" value="MRG97210.1"/>
    <property type="molecule type" value="Genomic_DNA"/>
</dbReference>
<dbReference type="Gene3D" id="1.25.10.10">
    <property type="entry name" value="Leucine-rich Repeat Variant"/>
    <property type="match status" value="1"/>
</dbReference>
<evidence type="ECO:0000313" key="2">
    <source>
        <dbReference type="Proteomes" id="UP000440224"/>
    </source>
</evidence>
<keyword evidence="2" id="KW-1185">Reference proteome</keyword>
<evidence type="ECO:0000313" key="1">
    <source>
        <dbReference type="EMBL" id="MRG97210.1"/>
    </source>
</evidence>